<reference evidence="2" key="1">
    <citation type="submission" date="2022-09" db="EMBL/GenBank/DDBJ databases">
        <title>Intensive care unit water sources are persistently colonized with multi-drug resistant bacteria and are the site of extensive horizontal gene transfer of antibiotic resistance genes.</title>
        <authorList>
            <person name="Diorio-Toth L."/>
        </authorList>
    </citation>
    <scope>NUCLEOTIDE SEQUENCE</scope>
    <source>
        <strain evidence="2">GD03704</strain>
    </source>
</reference>
<feature type="region of interest" description="Disordered" evidence="1">
    <location>
        <begin position="1"/>
        <end position="21"/>
    </location>
</feature>
<feature type="compositionally biased region" description="Basic and acidic residues" evidence="1">
    <location>
        <begin position="1"/>
        <end position="16"/>
    </location>
</feature>
<feature type="region of interest" description="Disordered" evidence="1">
    <location>
        <begin position="67"/>
        <end position="175"/>
    </location>
</feature>
<proteinExistence type="predicted"/>
<feature type="compositionally biased region" description="Basic and acidic residues" evidence="1">
    <location>
        <begin position="106"/>
        <end position="138"/>
    </location>
</feature>
<evidence type="ECO:0000313" key="3">
    <source>
        <dbReference type="Proteomes" id="UP001161697"/>
    </source>
</evidence>
<feature type="compositionally biased region" description="Low complexity" evidence="1">
    <location>
        <begin position="81"/>
        <end position="93"/>
    </location>
</feature>
<feature type="region of interest" description="Disordered" evidence="1">
    <location>
        <begin position="229"/>
        <end position="261"/>
    </location>
</feature>
<feature type="compositionally biased region" description="Basic and acidic residues" evidence="1">
    <location>
        <begin position="67"/>
        <end position="80"/>
    </location>
</feature>
<dbReference type="Proteomes" id="UP001161697">
    <property type="component" value="Unassembled WGS sequence"/>
</dbReference>
<dbReference type="AlphaFoldDB" id="A0AA42QDS9"/>
<dbReference type="EMBL" id="JAOCJE010000002">
    <property type="protein sequence ID" value="MDH1341885.1"/>
    <property type="molecule type" value="Genomic_DNA"/>
</dbReference>
<gene>
    <name evidence="2" type="ORF">N5J11_22530</name>
</gene>
<accession>A0AA42QDS9</accession>
<name>A0AA42QDS9_ECTOL</name>
<sequence length="261" mass="28502">MSVTVRDAERDGRDEGVTETVRVSRGDVTSFDCDDHDVLLGFGDGKTAAVVAALTDRGLIVGGRLASWDERQPLLRDSTGRRQSSSAARSAAYRARKKAAQQSSQNERDESVTRDGSDVTRDESHAEVTPDKTREDKSNTPFSPPGDSSQGQPAKKPAAKARAEGARAKPRKPLQLPFLMTGEMLAWAKEKAPAVNLDRETERFCDYWTGTGKAMADWPSTWRNWMRRAQDDIERRGGGGPGGRPPGTPGDTSWIEEDDGV</sequence>
<comment type="caution">
    <text evidence="2">The sequence shown here is derived from an EMBL/GenBank/DDBJ whole genome shotgun (WGS) entry which is preliminary data.</text>
</comment>
<evidence type="ECO:0000313" key="2">
    <source>
        <dbReference type="EMBL" id="MDH1341885.1"/>
    </source>
</evidence>
<protein>
    <submittedName>
        <fullName evidence="2">Uncharacterized protein</fullName>
    </submittedName>
</protein>
<organism evidence="2 3">
    <name type="scientific">Ectopseudomonas oleovorans</name>
    <name type="common">Pseudomonas oleovorans</name>
    <dbReference type="NCBI Taxonomy" id="301"/>
    <lineage>
        <taxon>Bacteria</taxon>
        <taxon>Pseudomonadati</taxon>
        <taxon>Pseudomonadota</taxon>
        <taxon>Gammaproteobacteria</taxon>
        <taxon>Pseudomonadales</taxon>
        <taxon>Pseudomonadaceae</taxon>
        <taxon>Ectopseudomonas</taxon>
    </lineage>
</organism>
<dbReference type="RefSeq" id="WP_279533545.1">
    <property type="nucleotide sequence ID" value="NZ_CP104579.1"/>
</dbReference>
<evidence type="ECO:0000256" key="1">
    <source>
        <dbReference type="SAM" id="MobiDB-lite"/>
    </source>
</evidence>